<dbReference type="PROSITE" id="PS00622">
    <property type="entry name" value="HTH_LUXR_1"/>
    <property type="match status" value="1"/>
</dbReference>
<evidence type="ECO:0000313" key="8">
    <source>
        <dbReference type="Proteomes" id="UP000252558"/>
    </source>
</evidence>
<evidence type="ECO:0000313" key="7">
    <source>
        <dbReference type="EMBL" id="RCU51682.1"/>
    </source>
</evidence>
<feature type="modified residue" description="4-aspartylphosphate" evidence="4">
    <location>
        <position position="58"/>
    </location>
</feature>
<dbReference type="EMBL" id="QPID01000002">
    <property type="protein sequence ID" value="RCU51682.1"/>
    <property type="molecule type" value="Genomic_DNA"/>
</dbReference>
<accession>A0A368NM64</accession>
<evidence type="ECO:0000256" key="1">
    <source>
        <dbReference type="ARBA" id="ARBA00023015"/>
    </source>
</evidence>
<dbReference type="Pfam" id="PF00196">
    <property type="entry name" value="GerE"/>
    <property type="match status" value="1"/>
</dbReference>
<dbReference type="PROSITE" id="PS50043">
    <property type="entry name" value="HTH_LUXR_2"/>
    <property type="match status" value="1"/>
</dbReference>
<keyword evidence="4" id="KW-0597">Phosphoprotein</keyword>
<keyword evidence="1" id="KW-0805">Transcription regulation</keyword>
<dbReference type="NCBIfam" id="NF007935">
    <property type="entry name" value="PRK10651.1"/>
    <property type="match status" value="1"/>
</dbReference>
<organism evidence="7 8">
    <name type="scientific">Corallincola holothuriorum</name>
    <dbReference type="NCBI Taxonomy" id="2282215"/>
    <lineage>
        <taxon>Bacteria</taxon>
        <taxon>Pseudomonadati</taxon>
        <taxon>Pseudomonadota</taxon>
        <taxon>Gammaproteobacteria</taxon>
        <taxon>Alteromonadales</taxon>
        <taxon>Psychromonadaceae</taxon>
        <taxon>Corallincola</taxon>
    </lineage>
</organism>
<evidence type="ECO:0000259" key="6">
    <source>
        <dbReference type="PROSITE" id="PS50110"/>
    </source>
</evidence>
<dbReference type="PRINTS" id="PR00038">
    <property type="entry name" value="HTHLUXR"/>
</dbReference>
<proteinExistence type="predicted"/>
<dbReference type="InterPro" id="IPR039420">
    <property type="entry name" value="WalR-like"/>
</dbReference>
<evidence type="ECO:0000259" key="5">
    <source>
        <dbReference type="PROSITE" id="PS50043"/>
    </source>
</evidence>
<dbReference type="AlphaFoldDB" id="A0A368NM64"/>
<reference evidence="7 8" key="1">
    <citation type="submission" date="2018-07" db="EMBL/GenBank/DDBJ databases">
        <title>Corallincola holothuriorum sp. nov., a new facultative anaerobe isolated from sea cucumber Apostichopus japonicus.</title>
        <authorList>
            <person name="Xia H."/>
        </authorList>
    </citation>
    <scope>NUCLEOTIDE SEQUENCE [LARGE SCALE GENOMIC DNA]</scope>
    <source>
        <strain evidence="7 8">C4</strain>
    </source>
</reference>
<gene>
    <name evidence="7" type="ORF">DU002_04205</name>
</gene>
<evidence type="ECO:0000256" key="2">
    <source>
        <dbReference type="ARBA" id="ARBA00023125"/>
    </source>
</evidence>
<comment type="caution">
    <text evidence="7">The sequence shown here is derived from an EMBL/GenBank/DDBJ whole genome shotgun (WGS) entry which is preliminary data.</text>
</comment>
<dbReference type="PANTHER" id="PTHR43214">
    <property type="entry name" value="TWO-COMPONENT RESPONSE REGULATOR"/>
    <property type="match status" value="1"/>
</dbReference>
<keyword evidence="8" id="KW-1185">Reference proteome</keyword>
<keyword evidence="2" id="KW-0238">DNA-binding</keyword>
<dbReference type="OrthoDB" id="9796655at2"/>
<dbReference type="Proteomes" id="UP000252558">
    <property type="component" value="Unassembled WGS sequence"/>
</dbReference>
<dbReference type="InterPro" id="IPR000792">
    <property type="entry name" value="Tscrpt_reg_LuxR_C"/>
</dbReference>
<protein>
    <submittedName>
        <fullName evidence="7">Two-component system response regulator NarL</fullName>
    </submittedName>
</protein>
<dbReference type="InterPro" id="IPR011006">
    <property type="entry name" value="CheY-like_superfamily"/>
</dbReference>
<dbReference type="SMART" id="SM00421">
    <property type="entry name" value="HTH_LUXR"/>
    <property type="match status" value="1"/>
</dbReference>
<dbReference type="SUPFAM" id="SSF46894">
    <property type="entry name" value="C-terminal effector domain of the bipartite response regulators"/>
    <property type="match status" value="1"/>
</dbReference>
<dbReference type="GO" id="GO:0006355">
    <property type="term" value="P:regulation of DNA-templated transcription"/>
    <property type="evidence" value="ECO:0007669"/>
    <property type="project" value="InterPro"/>
</dbReference>
<dbReference type="GO" id="GO:0003677">
    <property type="term" value="F:DNA binding"/>
    <property type="evidence" value="ECO:0007669"/>
    <property type="project" value="UniProtKB-KW"/>
</dbReference>
<dbReference type="Gene3D" id="3.40.50.2300">
    <property type="match status" value="1"/>
</dbReference>
<feature type="domain" description="Response regulatory" evidence="6">
    <location>
        <begin position="7"/>
        <end position="123"/>
    </location>
</feature>
<name>A0A368NM64_9GAMM</name>
<feature type="domain" description="HTH luxR-type" evidence="5">
    <location>
        <begin position="148"/>
        <end position="211"/>
    </location>
</feature>
<evidence type="ECO:0000256" key="4">
    <source>
        <dbReference type="PROSITE-ProRule" id="PRU00169"/>
    </source>
</evidence>
<dbReference type="GO" id="GO:0000160">
    <property type="term" value="P:phosphorelay signal transduction system"/>
    <property type="evidence" value="ECO:0007669"/>
    <property type="project" value="InterPro"/>
</dbReference>
<dbReference type="SMART" id="SM00448">
    <property type="entry name" value="REC"/>
    <property type="match status" value="1"/>
</dbReference>
<dbReference type="InterPro" id="IPR001789">
    <property type="entry name" value="Sig_transdc_resp-reg_receiver"/>
</dbReference>
<sequence>MSSQMHRVLVVDDHPLMRKGVIQLLALDEAFQLVGEASNGEEAVALALHRRPDLILLDLNMKGMSGLDTLKELRAEGVDCHVIALTVSDAYEDVISMLSQGANGYLLKDMEPEHMLSSLRLAANGEQVLSKEIAGYLLKRPQAEQTPKDEKLSAITRRESEILALIAKGNSNREIGETLHISEGTVKVHVKSLLKKLGMKSRVEAAVWFLS</sequence>
<keyword evidence="3" id="KW-0804">Transcription</keyword>
<evidence type="ECO:0000256" key="3">
    <source>
        <dbReference type="ARBA" id="ARBA00023163"/>
    </source>
</evidence>
<dbReference type="PANTHER" id="PTHR43214:SF41">
    <property type="entry name" value="NITRATE_NITRITE RESPONSE REGULATOR PROTEIN NARP"/>
    <property type="match status" value="1"/>
</dbReference>
<dbReference type="SUPFAM" id="SSF52172">
    <property type="entry name" value="CheY-like"/>
    <property type="match status" value="1"/>
</dbReference>
<dbReference type="Pfam" id="PF00072">
    <property type="entry name" value="Response_reg"/>
    <property type="match status" value="1"/>
</dbReference>
<dbReference type="CDD" id="cd06170">
    <property type="entry name" value="LuxR_C_like"/>
    <property type="match status" value="1"/>
</dbReference>
<dbReference type="PROSITE" id="PS50110">
    <property type="entry name" value="RESPONSE_REGULATORY"/>
    <property type="match status" value="1"/>
</dbReference>
<dbReference type="InterPro" id="IPR016032">
    <property type="entry name" value="Sig_transdc_resp-reg_C-effctor"/>
</dbReference>
<dbReference type="RefSeq" id="WP_114337111.1">
    <property type="nucleotide sequence ID" value="NZ_QPID01000002.1"/>
</dbReference>